<evidence type="ECO:0000313" key="6">
    <source>
        <dbReference type="Proteomes" id="UP000805614"/>
    </source>
</evidence>
<dbReference type="InterPro" id="IPR032687">
    <property type="entry name" value="AraC-type_N"/>
</dbReference>
<comment type="caution">
    <text evidence="5">The sequence shown here is derived from an EMBL/GenBank/DDBJ whole genome shotgun (WGS) entry which is preliminary data.</text>
</comment>
<accession>A0ABR7LQS3</accession>
<keyword evidence="6" id="KW-1185">Reference proteome</keyword>
<dbReference type="Gene3D" id="1.10.10.60">
    <property type="entry name" value="Homeodomain-like"/>
    <property type="match status" value="1"/>
</dbReference>
<evidence type="ECO:0000256" key="2">
    <source>
        <dbReference type="ARBA" id="ARBA00023125"/>
    </source>
</evidence>
<organism evidence="5 6">
    <name type="scientific">Actinomadura alba</name>
    <dbReference type="NCBI Taxonomy" id="406431"/>
    <lineage>
        <taxon>Bacteria</taxon>
        <taxon>Bacillati</taxon>
        <taxon>Actinomycetota</taxon>
        <taxon>Actinomycetes</taxon>
        <taxon>Streptosporangiales</taxon>
        <taxon>Thermomonosporaceae</taxon>
        <taxon>Actinomadura</taxon>
    </lineage>
</organism>
<sequence>MQINLPISATSVRLLTELGAEYGLPLADCLADTGVDPAELLDPEAEVTIGQEFAVVRNLQSRLGAEQPGLAIVAGSRYHVAMHGAWGLAIATSRTVRDAVDVGVRYGELGWVFVTFSFAEVDGDAVLSIDGEHIPADVRTFHVERNSAATMAFIHDVMGTNLPLTAVRFRHRAPADVTRYTDLFGITPIFDAPDDSLCFDASHLEQPLPQANEWAQRTYEKLCRELLDRRRARAGVAGAVRDALLRRSGVLSSLPEVASELGVSPRTLARRLDAEQSSFRVLADEVRQTLAEELLGTDMTTQQVAQRLGYTEPSSFVRAFRRWTGRAPQTYRRERLARRP</sequence>
<dbReference type="PANTHER" id="PTHR47894:SF1">
    <property type="entry name" value="HTH-TYPE TRANSCRIPTIONAL REGULATOR VQSM"/>
    <property type="match status" value="1"/>
</dbReference>
<evidence type="ECO:0000256" key="3">
    <source>
        <dbReference type="ARBA" id="ARBA00023163"/>
    </source>
</evidence>
<name>A0ABR7LQS3_9ACTN</name>
<keyword evidence="3" id="KW-0804">Transcription</keyword>
<dbReference type="InterPro" id="IPR018060">
    <property type="entry name" value="HTH_AraC"/>
</dbReference>
<dbReference type="Pfam" id="PF12833">
    <property type="entry name" value="HTH_18"/>
    <property type="match status" value="1"/>
</dbReference>
<dbReference type="EMBL" id="JABVEC010000011">
    <property type="protein sequence ID" value="MBC6467100.1"/>
    <property type="molecule type" value="Genomic_DNA"/>
</dbReference>
<dbReference type="PROSITE" id="PS01124">
    <property type="entry name" value="HTH_ARAC_FAMILY_2"/>
    <property type="match status" value="1"/>
</dbReference>
<dbReference type="InterPro" id="IPR009057">
    <property type="entry name" value="Homeodomain-like_sf"/>
</dbReference>
<dbReference type="RefSeq" id="WP_187244113.1">
    <property type="nucleotide sequence ID" value="NZ_BAAAOK010000004.1"/>
</dbReference>
<dbReference type="Pfam" id="PF12625">
    <property type="entry name" value="Arabinose_bd"/>
    <property type="match status" value="1"/>
</dbReference>
<keyword evidence="1" id="KW-0805">Transcription regulation</keyword>
<evidence type="ECO:0000256" key="1">
    <source>
        <dbReference type="ARBA" id="ARBA00023015"/>
    </source>
</evidence>
<reference evidence="5 6" key="1">
    <citation type="submission" date="2020-06" db="EMBL/GenBank/DDBJ databases">
        <title>Actinomadura xiongansis sp. nov., isolated from soil of Baiyangdian.</title>
        <authorList>
            <person name="Zhang X."/>
        </authorList>
    </citation>
    <scope>NUCLEOTIDE SEQUENCE [LARGE SCALE GENOMIC DNA]</scope>
    <source>
        <strain evidence="5 6">HBUM206468</strain>
    </source>
</reference>
<proteinExistence type="predicted"/>
<dbReference type="PANTHER" id="PTHR47894">
    <property type="entry name" value="HTH-TYPE TRANSCRIPTIONAL REGULATOR GADX"/>
    <property type="match status" value="1"/>
</dbReference>
<keyword evidence="2" id="KW-0238">DNA-binding</keyword>
<dbReference type="SMART" id="SM00342">
    <property type="entry name" value="HTH_ARAC"/>
    <property type="match status" value="1"/>
</dbReference>
<evidence type="ECO:0000313" key="5">
    <source>
        <dbReference type="EMBL" id="MBC6467100.1"/>
    </source>
</evidence>
<evidence type="ECO:0000259" key="4">
    <source>
        <dbReference type="PROSITE" id="PS01124"/>
    </source>
</evidence>
<dbReference type="Proteomes" id="UP000805614">
    <property type="component" value="Unassembled WGS sequence"/>
</dbReference>
<dbReference type="SUPFAM" id="SSF46689">
    <property type="entry name" value="Homeodomain-like"/>
    <property type="match status" value="1"/>
</dbReference>
<feature type="domain" description="HTH araC/xylS-type" evidence="4">
    <location>
        <begin position="234"/>
        <end position="334"/>
    </location>
</feature>
<gene>
    <name evidence="5" type="ORF">HKK74_16545</name>
</gene>
<protein>
    <submittedName>
        <fullName evidence="5">AraC family transcriptional regulator</fullName>
    </submittedName>
</protein>